<feature type="non-terminal residue" evidence="10">
    <location>
        <position position="372"/>
    </location>
</feature>
<protein>
    <recommendedName>
        <fullName evidence="7">TRAF-type zinc finger domain-containing protein 1</fullName>
    </recommendedName>
</protein>
<dbReference type="KEGG" id="tng:GSTEN00029446G001"/>
<dbReference type="GO" id="GO:0008270">
    <property type="term" value="F:zinc ion binding"/>
    <property type="evidence" value="ECO:0007669"/>
    <property type="project" value="UniProtKB-KW"/>
</dbReference>
<dbReference type="InterPro" id="IPR051986">
    <property type="entry name" value="Innate_Immune_Apopt_Reg"/>
</dbReference>
<keyword evidence="2" id="KW-0479">Metal-binding</keyword>
<dbReference type="Gene3D" id="3.30.40.10">
    <property type="entry name" value="Zinc/RING finger domain, C3HC4 (zinc finger)"/>
    <property type="match status" value="1"/>
</dbReference>
<evidence type="ECO:0000256" key="5">
    <source>
        <dbReference type="ARBA" id="ARBA00022990"/>
    </source>
</evidence>
<organism evidence="10">
    <name type="scientific">Tetraodon nigroviridis</name>
    <name type="common">Spotted green pufferfish</name>
    <name type="synonym">Chelonodon nigroviridis</name>
    <dbReference type="NCBI Taxonomy" id="99883"/>
    <lineage>
        <taxon>Eukaryota</taxon>
        <taxon>Metazoa</taxon>
        <taxon>Chordata</taxon>
        <taxon>Craniata</taxon>
        <taxon>Vertebrata</taxon>
        <taxon>Euteleostomi</taxon>
        <taxon>Actinopterygii</taxon>
        <taxon>Neopterygii</taxon>
        <taxon>Teleostei</taxon>
        <taxon>Neoteleostei</taxon>
        <taxon>Acanthomorphata</taxon>
        <taxon>Eupercaria</taxon>
        <taxon>Tetraodontiformes</taxon>
        <taxon>Tetradontoidea</taxon>
        <taxon>Tetraodontidae</taxon>
        <taxon>Tetraodon</taxon>
    </lineage>
</organism>
<feature type="non-terminal residue" evidence="10">
    <location>
        <position position="1"/>
    </location>
</feature>
<dbReference type="AlphaFoldDB" id="Q4RT26"/>
<reference evidence="10" key="2">
    <citation type="submission" date="2004-02" db="EMBL/GenBank/DDBJ databases">
        <authorList>
            <consortium name="Genoscope"/>
            <consortium name="Whitehead Institute Centre for Genome Research"/>
        </authorList>
    </citation>
    <scope>NUCLEOTIDE SEQUENCE</scope>
</reference>
<evidence type="ECO:0000259" key="9">
    <source>
        <dbReference type="Pfam" id="PF21366"/>
    </source>
</evidence>
<evidence type="ECO:0000256" key="1">
    <source>
        <dbReference type="ARBA" id="ARBA00022553"/>
    </source>
</evidence>
<evidence type="ECO:0000256" key="6">
    <source>
        <dbReference type="ARBA" id="ARBA00037636"/>
    </source>
</evidence>
<accession>Q4RT26</accession>
<dbReference type="InterPro" id="IPR049439">
    <property type="entry name" value="TRAFD1-XIAF1_Znf"/>
</dbReference>
<comment type="function">
    <text evidence="6">Negative feedback regulator that controls excessive innate immune responses. Regulates both Toll-like receptor 4 (TLR4) and DDX58/RIG1-like helicases (RLH) pathways. May inhibit the LTR pathway by direct interaction with TRAF6 and attenuation of NF-kappa-B activation. May negatively regulate the RLH pathway downstream from MAVS and upstream of NF-kappa-B and IRF3.</text>
</comment>
<keyword evidence="4" id="KW-0862">Zinc</keyword>
<proteinExistence type="predicted"/>
<gene>
    <name evidence="10" type="ORF">GSTENG00029446001</name>
</gene>
<feature type="compositionally biased region" description="Basic and acidic residues" evidence="8">
    <location>
        <begin position="125"/>
        <end position="136"/>
    </location>
</feature>
<dbReference type="PANTHER" id="PTHR16295">
    <property type="entry name" value="TRAF-TYPE ZINC FINGER PROTEIN-RELATED"/>
    <property type="match status" value="1"/>
</dbReference>
<comment type="caution">
    <text evidence="10">The sequence shown here is derived from an EMBL/GenBank/DDBJ whole genome shotgun (WGS) entry which is preliminary data.</text>
</comment>
<feature type="domain" description="TRAFD1/XAF1 zinc finger" evidence="9">
    <location>
        <begin position="79"/>
        <end position="120"/>
    </location>
</feature>
<feature type="region of interest" description="Disordered" evidence="8">
    <location>
        <begin position="299"/>
        <end position="345"/>
    </location>
</feature>
<evidence type="ECO:0000256" key="8">
    <source>
        <dbReference type="SAM" id="MobiDB-lite"/>
    </source>
</evidence>
<feature type="compositionally biased region" description="Polar residues" evidence="8">
    <location>
        <begin position="323"/>
        <end position="345"/>
    </location>
</feature>
<dbReference type="InterPro" id="IPR013083">
    <property type="entry name" value="Znf_RING/FYVE/PHD"/>
</dbReference>
<dbReference type="OrthoDB" id="422728at2759"/>
<name>Q4RT26_TETNG</name>
<dbReference type="GO" id="GO:0005739">
    <property type="term" value="C:mitochondrion"/>
    <property type="evidence" value="ECO:0007669"/>
    <property type="project" value="TreeGrafter"/>
</dbReference>
<keyword evidence="1" id="KW-0597">Phosphoprotein</keyword>
<evidence type="ECO:0000256" key="3">
    <source>
        <dbReference type="ARBA" id="ARBA00022771"/>
    </source>
</evidence>
<feature type="region of interest" description="Disordered" evidence="8">
    <location>
        <begin position="124"/>
        <end position="146"/>
    </location>
</feature>
<evidence type="ECO:0000256" key="4">
    <source>
        <dbReference type="ARBA" id="ARBA00022833"/>
    </source>
</evidence>
<sequence>KRNIPEANFTTHEIHCRRNIALCSDCHEPVPRADLQKHKQQEHTQIKCKCGLTFEKHQIEAHQSLDCTYRLVPCQYCELEIQYSQCKEHEDYCGTRTEPCAHCRCNVMLREKAVHPFLCGSLTPPEERNNSREAGSRADPPTQGSWFETHATRNFVQSQERAAKNNNAVATKHQDFPWSCDQKVYNNASRDQSSKEWKNSSLRNAALRHHEDLLDLDYMLALSLQGDREPLAGGVKASSALEKTFSTSVNANTSPGTSPVGTAAQMGKDIMLPCEFCEELFPPEDLILHQTGCSPTSAFASFSKHPESSPRAGGMNRRASGVLDSSSDTPSAPQPVSQAPDSPANTLEGDVLIPCEFCGVALEEAVVFHHQV</sequence>
<dbReference type="EMBL" id="CAAE01014999">
    <property type="protein sequence ID" value="CAG08456.1"/>
    <property type="molecule type" value="Genomic_DNA"/>
</dbReference>
<keyword evidence="3" id="KW-0863">Zinc-finger</keyword>
<evidence type="ECO:0000256" key="2">
    <source>
        <dbReference type="ARBA" id="ARBA00022723"/>
    </source>
</evidence>
<dbReference type="GO" id="GO:0045824">
    <property type="term" value="P:negative regulation of innate immune response"/>
    <property type="evidence" value="ECO:0007669"/>
    <property type="project" value="TreeGrafter"/>
</dbReference>
<dbReference type="Pfam" id="PF21366">
    <property type="entry name" value="TRAFD1-XIAF1_ZnF"/>
    <property type="match status" value="1"/>
</dbReference>
<reference evidence="10" key="1">
    <citation type="journal article" date="2004" name="Nature">
        <title>Genome duplication in the teleost fish Tetraodon nigroviridis reveals the early vertebrate proto-karyotype.</title>
        <authorList>
            <person name="Jaillon O."/>
            <person name="Aury J.-M."/>
            <person name="Brunet F."/>
            <person name="Petit J.-L."/>
            <person name="Stange-Thomann N."/>
            <person name="Mauceli E."/>
            <person name="Bouneau L."/>
            <person name="Fischer C."/>
            <person name="Ozouf-Costaz C."/>
            <person name="Bernot A."/>
            <person name="Nicaud S."/>
            <person name="Jaffe D."/>
            <person name="Fisher S."/>
            <person name="Lutfalla G."/>
            <person name="Dossat C."/>
            <person name="Segurens B."/>
            <person name="Dasilva C."/>
            <person name="Salanoubat M."/>
            <person name="Levy M."/>
            <person name="Boudet N."/>
            <person name="Castellano S."/>
            <person name="Anthouard V."/>
            <person name="Jubin C."/>
            <person name="Castelli V."/>
            <person name="Katinka M."/>
            <person name="Vacherie B."/>
            <person name="Biemont C."/>
            <person name="Skalli Z."/>
            <person name="Cattolico L."/>
            <person name="Poulain J."/>
            <person name="De Berardinis V."/>
            <person name="Cruaud C."/>
            <person name="Duprat S."/>
            <person name="Brottier P."/>
            <person name="Coutanceau J.-P."/>
            <person name="Gouzy J."/>
            <person name="Parra G."/>
            <person name="Lardier G."/>
            <person name="Chapple C."/>
            <person name="McKernan K.J."/>
            <person name="McEwan P."/>
            <person name="Bosak S."/>
            <person name="Kellis M."/>
            <person name="Volff J.-N."/>
            <person name="Guigo R."/>
            <person name="Zody M.C."/>
            <person name="Mesirov J."/>
            <person name="Lindblad-Toh K."/>
            <person name="Birren B."/>
            <person name="Nusbaum C."/>
            <person name="Kahn D."/>
            <person name="Robinson-Rechavi M."/>
            <person name="Laudet V."/>
            <person name="Schachter V."/>
            <person name="Quetier F."/>
            <person name="Saurin W."/>
            <person name="Scarpelli C."/>
            <person name="Wincker P."/>
            <person name="Lander E.S."/>
            <person name="Weissenbach J."/>
            <person name="Roest Crollius H."/>
        </authorList>
    </citation>
    <scope>NUCLEOTIDE SEQUENCE [LARGE SCALE GENOMIC DNA]</scope>
</reference>
<keyword evidence="5" id="KW-0007">Acetylation</keyword>
<dbReference type="PANTHER" id="PTHR16295:SF19">
    <property type="entry name" value="TRAF-TYPE ZINC FINGER DOMAIN-CONTAINING PROTEIN 1"/>
    <property type="match status" value="1"/>
</dbReference>
<evidence type="ECO:0000313" key="10">
    <source>
        <dbReference type="EMBL" id="CAG08456.1"/>
    </source>
</evidence>
<evidence type="ECO:0000256" key="7">
    <source>
        <dbReference type="ARBA" id="ARBA00040410"/>
    </source>
</evidence>